<evidence type="ECO:0000256" key="7">
    <source>
        <dbReference type="ARBA" id="ARBA00023015"/>
    </source>
</evidence>
<dbReference type="InterPro" id="IPR002078">
    <property type="entry name" value="Sigma_54_int"/>
</dbReference>
<name>A0A238J6D7_9RHOB</name>
<comment type="subunit">
    <text evidence="2">Interacts with sigma-54.</text>
</comment>
<dbReference type="SUPFAM" id="SSF46689">
    <property type="entry name" value="Homeodomain-like"/>
    <property type="match status" value="1"/>
</dbReference>
<dbReference type="PROSITE" id="PS00688">
    <property type="entry name" value="SIGMA54_INTERACT_3"/>
    <property type="match status" value="1"/>
</dbReference>
<organism evidence="14 15">
    <name type="scientific">Pelagimonas phthalicica</name>
    <dbReference type="NCBI Taxonomy" id="1037362"/>
    <lineage>
        <taxon>Bacteria</taxon>
        <taxon>Pseudomonadati</taxon>
        <taxon>Pseudomonadota</taxon>
        <taxon>Alphaproteobacteria</taxon>
        <taxon>Rhodobacterales</taxon>
        <taxon>Roseobacteraceae</taxon>
        <taxon>Pelagimonas</taxon>
    </lineage>
</organism>
<dbReference type="PRINTS" id="PR01590">
    <property type="entry name" value="HTHFIS"/>
</dbReference>
<evidence type="ECO:0000256" key="4">
    <source>
        <dbReference type="ARBA" id="ARBA00022741"/>
    </source>
</evidence>
<proteinExistence type="predicted"/>
<keyword evidence="15" id="KW-1185">Reference proteome</keyword>
<dbReference type="RefSeq" id="WP_099242000.1">
    <property type="nucleotide sequence ID" value="NZ_FXXP01000001.1"/>
</dbReference>
<dbReference type="CDD" id="cd00156">
    <property type="entry name" value="REC"/>
    <property type="match status" value="1"/>
</dbReference>
<dbReference type="SUPFAM" id="SSF52540">
    <property type="entry name" value="P-loop containing nucleoside triphosphate hydrolases"/>
    <property type="match status" value="1"/>
</dbReference>
<dbReference type="InterPro" id="IPR025944">
    <property type="entry name" value="Sigma_54_int_dom_CS"/>
</dbReference>
<evidence type="ECO:0000256" key="5">
    <source>
        <dbReference type="ARBA" id="ARBA00022840"/>
    </source>
</evidence>
<dbReference type="GO" id="GO:0000160">
    <property type="term" value="P:phosphorelay signal transduction system"/>
    <property type="evidence" value="ECO:0007669"/>
    <property type="project" value="UniProtKB-KW"/>
</dbReference>
<gene>
    <name evidence="14" type="primary">zraR</name>
    <name evidence="14" type="ORF">TRP8649_00343</name>
</gene>
<dbReference type="PROSITE" id="PS50110">
    <property type="entry name" value="RESPONSE_REGULATORY"/>
    <property type="match status" value="1"/>
</dbReference>
<dbReference type="Pfam" id="PF02954">
    <property type="entry name" value="HTH_8"/>
    <property type="match status" value="1"/>
</dbReference>
<evidence type="ECO:0000259" key="12">
    <source>
        <dbReference type="PROSITE" id="PS50045"/>
    </source>
</evidence>
<keyword evidence="8" id="KW-0238">DNA-binding</keyword>
<dbReference type="Pfam" id="PF00072">
    <property type="entry name" value="Response_reg"/>
    <property type="match status" value="1"/>
</dbReference>
<feature type="domain" description="Sigma-54 factor interaction" evidence="12">
    <location>
        <begin position="152"/>
        <end position="377"/>
    </location>
</feature>
<evidence type="ECO:0000256" key="8">
    <source>
        <dbReference type="ARBA" id="ARBA00023125"/>
    </source>
</evidence>
<dbReference type="Pfam" id="PF25601">
    <property type="entry name" value="AAA_lid_14"/>
    <property type="match status" value="1"/>
</dbReference>
<dbReference type="InterPro" id="IPR025943">
    <property type="entry name" value="Sigma_54_int_dom_ATP-bd_2"/>
</dbReference>
<dbReference type="Gene3D" id="3.40.50.2300">
    <property type="match status" value="1"/>
</dbReference>
<keyword evidence="6" id="KW-0902">Two-component regulatory system</keyword>
<dbReference type="Gene3D" id="1.10.8.60">
    <property type="match status" value="1"/>
</dbReference>
<feature type="domain" description="Response regulatory" evidence="13">
    <location>
        <begin position="13"/>
        <end position="127"/>
    </location>
</feature>
<keyword evidence="11" id="KW-0597">Phosphoprotein</keyword>
<dbReference type="Gene3D" id="3.40.50.300">
    <property type="entry name" value="P-loop containing nucleotide triphosphate hydrolases"/>
    <property type="match status" value="1"/>
</dbReference>
<evidence type="ECO:0000256" key="9">
    <source>
        <dbReference type="ARBA" id="ARBA00023159"/>
    </source>
</evidence>
<evidence type="ECO:0000256" key="11">
    <source>
        <dbReference type="PROSITE-ProRule" id="PRU00169"/>
    </source>
</evidence>
<dbReference type="PANTHER" id="PTHR32071">
    <property type="entry name" value="TRANSCRIPTIONAL REGULATORY PROTEIN"/>
    <property type="match status" value="1"/>
</dbReference>
<dbReference type="AlphaFoldDB" id="A0A238J6D7"/>
<evidence type="ECO:0000256" key="6">
    <source>
        <dbReference type="ARBA" id="ARBA00023012"/>
    </source>
</evidence>
<dbReference type="SUPFAM" id="SSF52172">
    <property type="entry name" value="CheY-like"/>
    <property type="match status" value="1"/>
</dbReference>
<dbReference type="OrthoDB" id="9805953at2"/>
<keyword evidence="10" id="KW-0804">Transcription</keyword>
<evidence type="ECO:0000313" key="14">
    <source>
        <dbReference type="EMBL" id="SMX26270.1"/>
    </source>
</evidence>
<evidence type="ECO:0000313" key="15">
    <source>
        <dbReference type="Proteomes" id="UP000225972"/>
    </source>
</evidence>
<dbReference type="Proteomes" id="UP000225972">
    <property type="component" value="Unassembled WGS sequence"/>
</dbReference>
<dbReference type="SMART" id="SM00448">
    <property type="entry name" value="REC"/>
    <property type="match status" value="1"/>
</dbReference>
<dbReference type="Gene3D" id="1.10.10.60">
    <property type="entry name" value="Homeodomain-like"/>
    <property type="match status" value="1"/>
</dbReference>
<sequence length="442" mass="48824">MADDYGASLKGASILVLDDEPGMRNFLTKILEPRCKRVEQAGSPQQATAMLDKAHFDLVILDNIMPGKTGLEWVAEQRRLGLFADTILITAYADLETAITALRAGVSDFVLKPFRANQILNAVSRTLDRKYLQRDNTLLRHELSTDIARGQLLGTSDALAEVRAMLLKLAPLPTPVLFTGASGTGKEVAARTLHQLSDRAEKPFVAVNCAALAPDLISQELFGVVEGAEQRKAGLFLLADGGTLFLDEVAQMTEALQAALLRVLEDQRVRPVGGERDIPLNLRLCFATNVDLEKAVEEGRFRPDLYHRINIVNIAMPMLKDRSEDIVELASLFMKHFSTSLGLPALNMDDETLLKLRRYDWPGNVRELRNLIERSVILGEFPDEFAGSGVVTGAQAVESLDYVMQRHILHVLDQCDGNRAEAARRLGVSRKTVDRKCAAWGE</sequence>
<dbReference type="GO" id="GO:0006355">
    <property type="term" value="P:regulation of DNA-templated transcription"/>
    <property type="evidence" value="ECO:0007669"/>
    <property type="project" value="InterPro"/>
</dbReference>
<dbReference type="InterPro" id="IPR058031">
    <property type="entry name" value="AAA_lid_NorR"/>
</dbReference>
<dbReference type="EMBL" id="FXXP01000001">
    <property type="protein sequence ID" value="SMX26270.1"/>
    <property type="molecule type" value="Genomic_DNA"/>
</dbReference>
<dbReference type="PROSITE" id="PS50045">
    <property type="entry name" value="SIGMA54_INTERACT_4"/>
    <property type="match status" value="1"/>
</dbReference>
<feature type="modified residue" description="4-aspartylphosphate" evidence="11">
    <location>
        <position position="62"/>
    </location>
</feature>
<keyword evidence="4" id="KW-0547">Nucleotide-binding</keyword>
<dbReference type="SMART" id="SM00382">
    <property type="entry name" value="AAA"/>
    <property type="match status" value="1"/>
</dbReference>
<evidence type="ECO:0000256" key="3">
    <source>
        <dbReference type="ARBA" id="ARBA00015308"/>
    </source>
</evidence>
<dbReference type="PROSITE" id="PS00676">
    <property type="entry name" value="SIGMA54_INTERACT_2"/>
    <property type="match status" value="1"/>
</dbReference>
<dbReference type="InterPro" id="IPR001789">
    <property type="entry name" value="Sig_transdc_resp-reg_receiver"/>
</dbReference>
<dbReference type="InterPro" id="IPR003593">
    <property type="entry name" value="AAA+_ATPase"/>
</dbReference>
<dbReference type="InterPro" id="IPR027417">
    <property type="entry name" value="P-loop_NTPase"/>
</dbReference>
<dbReference type="Pfam" id="PF00158">
    <property type="entry name" value="Sigma54_activat"/>
    <property type="match status" value="1"/>
</dbReference>
<comment type="function">
    <text evidence="1">Required for activation of most nif operons, which are directly involved in nitrogen fixation.</text>
</comment>
<dbReference type="GO" id="GO:0043565">
    <property type="term" value="F:sequence-specific DNA binding"/>
    <property type="evidence" value="ECO:0007669"/>
    <property type="project" value="InterPro"/>
</dbReference>
<keyword evidence="5" id="KW-0067">ATP-binding</keyword>
<dbReference type="InterPro" id="IPR002197">
    <property type="entry name" value="HTH_Fis"/>
</dbReference>
<evidence type="ECO:0000256" key="2">
    <source>
        <dbReference type="ARBA" id="ARBA00011135"/>
    </source>
</evidence>
<dbReference type="FunFam" id="3.40.50.300:FF:000006">
    <property type="entry name" value="DNA-binding transcriptional regulator NtrC"/>
    <property type="match status" value="1"/>
</dbReference>
<protein>
    <recommendedName>
        <fullName evidence="3">Nif-specific regulatory protein</fullName>
    </recommendedName>
</protein>
<dbReference type="GO" id="GO:0005524">
    <property type="term" value="F:ATP binding"/>
    <property type="evidence" value="ECO:0007669"/>
    <property type="project" value="UniProtKB-KW"/>
</dbReference>
<dbReference type="InterPro" id="IPR009057">
    <property type="entry name" value="Homeodomain-like_sf"/>
</dbReference>
<dbReference type="CDD" id="cd00009">
    <property type="entry name" value="AAA"/>
    <property type="match status" value="1"/>
</dbReference>
<keyword evidence="9" id="KW-0010">Activator</keyword>
<dbReference type="InterPro" id="IPR011006">
    <property type="entry name" value="CheY-like_superfamily"/>
</dbReference>
<accession>A0A238J6D7</accession>
<evidence type="ECO:0000256" key="1">
    <source>
        <dbReference type="ARBA" id="ARBA00002167"/>
    </source>
</evidence>
<evidence type="ECO:0000259" key="13">
    <source>
        <dbReference type="PROSITE" id="PS50110"/>
    </source>
</evidence>
<keyword evidence="7" id="KW-0805">Transcription regulation</keyword>
<dbReference type="PANTHER" id="PTHR32071:SF91">
    <property type="entry name" value="TUNGSTATE-RESPONSIVE TWO COMPONENT SIGMA54-DEPENDENT SIGNAL TRANSDUCTION SYSTEM RESPONSE REGULATOR FIS FAMILY"/>
    <property type="match status" value="1"/>
</dbReference>
<reference evidence="15" key="1">
    <citation type="submission" date="2017-05" db="EMBL/GenBank/DDBJ databases">
        <authorList>
            <person name="Rodrigo-Torres L."/>
            <person name="Arahal R. D."/>
            <person name="Lucena T."/>
        </authorList>
    </citation>
    <scope>NUCLEOTIDE SEQUENCE [LARGE SCALE GENOMIC DNA]</scope>
    <source>
        <strain evidence="15">CECT 8649</strain>
    </source>
</reference>
<evidence type="ECO:0000256" key="10">
    <source>
        <dbReference type="ARBA" id="ARBA00023163"/>
    </source>
</evidence>